<reference evidence="1" key="1">
    <citation type="submission" date="2022-11" db="UniProtKB">
        <authorList>
            <consortium name="EnsemblMetazoa"/>
        </authorList>
    </citation>
    <scope>IDENTIFICATION</scope>
</reference>
<accession>A0A913XHX4</accession>
<dbReference type="Proteomes" id="UP000887567">
    <property type="component" value="Unplaced"/>
</dbReference>
<proteinExistence type="predicted"/>
<organism evidence="1 2">
    <name type="scientific">Exaiptasia diaphana</name>
    <name type="common">Tropical sea anemone</name>
    <name type="synonym">Aiptasia pulchella</name>
    <dbReference type="NCBI Taxonomy" id="2652724"/>
    <lineage>
        <taxon>Eukaryota</taxon>
        <taxon>Metazoa</taxon>
        <taxon>Cnidaria</taxon>
        <taxon>Anthozoa</taxon>
        <taxon>Hexacorallia</taxon>
        <taxon>Actiniaria</taxon>
        <taxon>Aiptasiidae</taxon>
        <taxon>Exaiptasia</taxon>
    </lineage>
</organism>
<name>A0A913XHX4_EXADI</name>
<dbReference type="OrthoDB" id="5944957at2759"/>
<dbReference type="GeneID" id="110243304"/>
<protein>
    <submittedName>
        <fullName evidence="1">Uncharacterized protein</fullName>
    </submittedName>
</protein>
<dbReference type="RefSeq" id="XP_020905052.1">
    <property type="nucleotide sequence ID" value="XM_021049393.2"/>
</dbReference>
<keyword evidence="2" id="KW-1185">Reference proteome</keyword>
<evidence type="ECO:0000313" key="2">
    <source>
        <dbReference type="Proteomes" id="UP000887567"/>
    </source>
</evidence>
<evidence type="ECO:0000313" key="1">
    <source>
        <dbReference type="EnsemblMetazoa" id="XP_020905052.1"/>
    </source>
</evidence>
<dbReference type="KEGG" id="epa:110243304"/>
<dbReference type="AlphaFoldDB" id="A0A913XHX4"/>
<sequence length="136" mass="15318">MATGTLTARKNSDADIRALTSYEGTFRIDVTNTISTLYTVFYRLPKGAQYFDSACSASACPRIIISHSYPYVWESNCKGTTQGYHIVACHSVFDGHDNRECGTVWKSSKYPDHRVLYRYCGHNGIFSGKQGHVYVR</sequence>
<dbReference type="EnsemblMetazoa" id="XM_021049393.2">
    <property type="protein sequence ID" value="XP_020905052.1"/>
    <property type="gene ID" value="LOC110243304"/>
</dbReference>